<dbReference type="EC" id="2.5.1.19" evidence="7"/>
<organism evidence="9 10">
    <name type="scientific">Dactylosporangium siamense</name>
    <dbReference type="NCBI Taxonomy" id="685454"/>
    <lineage>
        <taxon>Bacteria</taxon>
        <taxon>Bacillati</taxon>
        <taxon>Actinomycetota</taxon>
        <taxon>Actinomycetes</taxon>
        <taxon>Micromonosporales</taxon>
        <taxon>Micromonosporaceae</taxon>
        <taxon>Dactylosporangium</taxon>
    </lineage>
</organism>
<feature type="binding site" evidence="7">
    <location>
        <position position="51"/>
    </location>
    <ligand>
        <name>3-phosphoshikimate</name>
        <dbReference type="ChEBI" id="CHEBI:145989"/>
    </ligand>
</feature>
<feature type="binding site" evidence="7">
    <location>
        <position position="406"/>
    </location>
    <ligand>
        <name>phosphoenolpyruvate</name>
        <dbReference type="ChEBI" id="CHEBI:58702"/>
    </ligand>
</feature>
<feature type="binding site" evidence="7">
    <location>
        <position position="123"/>
    </location>
    <ligand>
        <name>phosphoenolpyruvate</name>
        <dbReference type="ChEBI" id="CHEBI:58702"/>
    </ligand>
</feature>
<dbReference type="InterPro" id="IPR023193">
    <property type="entry name" value="EPSP_synthase_CS"/>
</dbReference>
<dbReference type="GO" id="GO:0005737">
    <property type="term" value="C:cytoplasm"/>
    <property type="evidence" value="ECO:0007669"/>
    <property type="project" value="UniProtKB-SubCell"/>
</dbReference>
<feature type="binding site" evidence="7">
    <location>
        <position position="431"/>
    </location>
    <ligand>
        <name>phosphoenolpyruvate</name>
        <dbReference type="ChEBI" id="CHEBI:58702"/>
    </ligand>
</feature>
<comment type="function">
    <text evidence="7">Catalyzes the transfer of the enolpyruvyl moiety of phosphoenolpyruvate (PEP) to the 5-hydroxyl of shikimate-3-phosphate (S3P) to produce enolpyruvyl shikimate-3-phosphate and inorganic phosphate.</text>
</comment>
<evidence type="ECO:0000313" key="9">
    <source>
        <dbReference type="EMBL" id="GIG46074.1"/>
    </source>
</evidence>
<comment type="catalytic activity">
    <reaction evidence="6">
        <text>3-phosphoshikimate + phosphoenolpyruvate = 5-O-(1-carboxyvinyl)-3-phosphoshikimate + phosphate</text>
        <dbReference type="Rhea" id="RHEA:21256"/>
        <dbReference type="ChEBI" id="CHEBI:43474"/>
        <dbReference type="ChEBI" id="CHEBI:57701"/>
        <dbReference type="ChEBI" id="CHEBI:58702"/>
        <dbReference type="ChEBI" id="CHEBI:145989"/>
        <dbReference type="EC" id="2.5.1.19"/>
    </reaction>
    <physiologicalReaction direction="left-to-right" evidence="6">
        <dbReference type="Rhea" id="RHEA:21257"/>
    </physiologicalReaction>
</comment>
<feature type="binding site" evidence="7">
    <location>
        <position position="334"/>
    </location>
    <ligand>
        <name>3-phosphoshikimate</name>
        <dbReference type="ChEBI" id="CHEBI:145989"/>
    </ligand>
</feature>
<comment type="subunit">
    <text evidence="7">Monomer.</text>
</comment>
<dbReference type="InterPro" id="IPR001986">
    <property type="entry name" value="Enolpyruvate_Tfrase_dom"/>
</dbReference>
<name>A0A919U812_9ACTN</name>
<dbReference type="GO" id="GO:0009073">
    <property type="term" value="P:aromatic amino acid family biosynthetic process"/>
    <property type="evidence" value="ECO:0007669"/>
    <property type="project" value="UniProtKB-KW"/>
</dbReference>
<dbReference type="GO" id="GO:0009423">
    <property type="term" value="P:chorismate biosynthetic process"/>
    <property type="evidence" value="ECO:0007669"/>
    <property type="project" value="UniProtKB-UniRule"/>
</dbReference>
<feature type="binding site" evidence="7">
    <location>
        <position position="197"/>
    </location>
    <ligand>
        <name>3-phosphoshikimate</name>
        <dbReference type="ChEBI" id="CHEBI:145989"/>
    </ligand>
</feature>
<keyword evidence="5 7" id="KW-0057">Aromatic amino acid biosynthesis</keyword>
<dbReference type="GO" id="GO:0003866">
    <property type="term" value="F:3-phosphoshikimate 1-carboxyvinyltransferase activity"/>
    <property type="evidence" value="ECO:0007669"/>
    <property type="project" value="UniProtKB-UniRule"/>
</dbReference>
<evidence type="ECO:0000256" key="5">
    <source>
        <dbReference type="ARBA" id="ARBA00023141"/>
    </source>
</evidence>
<evidence type="ECO:0000256" key="7">
    <source>
        <dbReference type="HAMAP-Rule" id="MF_00210"/>
    </source>
</evidence>
<dbReference type="PANTHER" id="PTHR21090">
    <property type="entry name" value="AROM/DEHYDROQUINATE SYNTHASE"/>
    <property type="match status" value="1"/>
</dbReference>
<feature type="binding site" evidence="7">
    <location>
        <position position="361"/>
    </location>
    <ligand>
        <name>3-phosphoshikimate</name>
        <dbReference type="ChEBI" id="CHEBI:145989"/>
    </ligand>
</feature>
<evidence type="ECO:0000256" key="1">
    <source>
        <dbReference type="ARBA" id="ARBA00004811"/>
    </source>
</evidence>
<dbReference type="PANTHER" id="PTHR21090:SF5">
    <property type="entry name" value="PENTAFUNCTIONAL AROM POLYPEPTIDE"/>
    <property type="match status" value="1"/>
</dbReference>
<protein>
    <recommendedName>
        <fullName evidence="7">3-phosphoshikimate 1-carboxyvinyltransferase</fullName>
        <ecNumber evidence="7">2.5.1.19</ecNumber>
    </recommendedName>
    <alternativeName>
        <fullName evidence="7">5-enolpyruvylshikimate-3-phosphate synthase</fullName>
        <shortName evidence="7">EPSP synthase</shortName>
        <shortName evidence="7">EPSPS</shortName>
    </alternativeName>
</protein>
<keyword evidence="10" id="KW-1185">Reference proteome</keyword>
<dbReference type="Gene3D" id="3.65.10.10">
    <property type="entry name" value="Enolpyruvate transferase domain"/>
    <property type="match status" value="2"/>
</dbReference>
<dbReference type="Proteomes" id="UP000660611">
    <property type="component" value="Unassembled WGS sequence"/>
</dbReference>
<feature type="binding site" evidence="7">
    <location>
        <position position="365"/>
    </location>
    <ligand>
        <name>phosphoenolpyruvate</name>
        <dbReference type="ChEBI" id="CHEBI:58702"/>
    </ligand>
</feature>
<proteinExistence type="inferred from homology"/>
<keyword evidence="3 7" id="KW-0028">Amino-acid biosynthesis</keyword>
<feature type="active site" description="Proton acceptor" evidence="7">
    <location>
        <position position="334"/>
    </location>
</feature>
<evidence type="ECO:0000256" key="6">
    <source>
        <dbReference type="ARBA" id="ARBA00044633"/>
    </source>
</evidence>
<evidence type="ECO:0000313" key="10">
    <source>
        <dbReference type="Proteomes" id="UP000660611"/>
    </source>
</evidence>
<dbReference type="EMBL" id="BONQ01000060">
    <property type="protein sequence ID" value="GIG46074.1"/>
    <property type="molecule type" value="Genomic_DNA"/>
</dbReference>
<comment type="subcellular location">
    <subcellularLocation>
        <location evidence="7">Cytoplasm</location>
    </subcellularLocation>
</comment>
<dbReference type="SUPFAM" id="SSF55205">
    <property type="entry name" value="EPT/RTPC-like"/>
    <property type="match status" value="1"/>
</dbReference>
<dbReference type="HAMAP" id="MF_00210">
    <property type="entry name" value="EPSP_synth"/>
    <property type="match status" value="1"/>
</dbReference>
<keyword evidence="7" id="KW-0963">Cytoplasm</keyword>
<evidence type="ECO:0000256" key="3">
    <source>
        <dbReference type="ARBA" id="ARBA00022605"/>
    </source>
</evidence>
<feature type="binding site" evidence="7">
    <location>
        <position position="196"/>
    </location>
    <ligand>
        <name>3-phosphoshikimate</name>
        <dbReference type="ChEBI" id="CHEBI:145989"/>
    </ligand>
</feature>
<dbReference type="GO" id="GO:0008652">
    <property type="term" value="P:amino acid biosynthetic process"/>
    <property type="evidence" value="ECO:0007669"/>
    <property type="project" value="UniProtKB-KW"/>
</dbReference>
<evidence type="ECO:0000256" key="2">
    <source>
        <dbReference type="ARBA" id="ARBA00009948"/>
    </source>
</evidence>
<feature type="binding site" evidence="7">
    <location>
        <position position="198"/>
    </location>
    <ligand>
        <name>phosphoenolpyruvate</name>
        <dbReference type="ChEBI" id="CHEBI:58702"/>
    </ligand>
</feature>
<comment type="similarity">
    <text evidence="2 7">Belongs to the EPSP synthase family.</text>
</comment>
<feature type="binding site" evidence="7">
    <location>
        <position position="50"/>
    </location>
    <ligand>
        <name>phosphoenolpyruvate</name>
        <dbReference type="ChEBI" id="CHEBI:58702"/>
    </ligand>
</feature>
<dbReference type="InterPro" id="IPR013792">
    <property type="entry name" value="RNA3'P_cycl/enolpyr_Trfase_a/b"/>
</dbReference>
<accession>A0A919U812</accession>
<feature type="binding site" evidence="7">
    <location>
        <position position="55"/>
    </location>
    <ligand>
        <name>3-phosphoshikimate</name>
        <dbReference type="ChEBI" id="CHEBI:145989"/>
    </ligand>
</feature>
<feature type="binding site" evidence="7">
    <location>
        <position position="151"/>
    </location>
    <ligand>
        <name>phosphoenolpyruvate</name>
        <dbReference type="ChEBI" id="CHEBI:58702"/>
    </ligand>
</feature>
<dbReference type="InterPro" id="IPR006264">
    <property type="entry name" value="EPSP_synthase"/>
</dbReference>
<comment type="caution">
    <text evidence="9">The sequence shown here is derived from an EMBL/GenBank/DDBJ whole genome shotgun (WGS) entry which is preliminary data.</text>
</comment>
<feature type="binding site" evidence="7">
    <location>
        <position position="224"/>
    </location>
    <ligand>
        <name>3-phosphoshikimate</name>
        <dbReference type="ChEBI" id="CHEBI:145989"/>
    </ligand>
</feature>
<gene>
    <name evidence="7 9" type="primary">aroA</name>
    <name evidence="9" type="ORF">Dsi01nite_041150</name>
</gene>
<feature type="domain" description="Enolpyruvate transferase" evidence="8">
    <location>
        <begin position="44"/>
        <end position="438"/>
    </location>
</feature>
<dbReference type="NCBIfam" id="TIGR01356">
    <property type="entry name" value="aroA"/>
    <property type="match status" value="1"/>
</dbReference>
<comment type="caution">
    <text evidence="7">Lacks conserved residue(s) required for the propagation of feature annotation.</text>
</comment>
<dbReference type="Pfam" id="PF00275">
    <property type="entry name" value="EPSP_synthase"/>
    <property type="match status" value="1"/>
</dbReference>
<dbReference type="CDD" id="cd01556">
    <property type="entry name" value="EPSP_synthase"/>
    <property type="match status" value="1"/>
</dbReference>
<dbReference type="PROSITE" id="PS00885">
    <property type="entry name" value="EPSP_SYNTHASE_2"/>
    <property type="match status" value="1"/>
</dbReference>
<feature type="binding site" evidence="7">
    <location>
        <position position="198"/>
    </location>
    <ligand>
        <name>3-phosphoshikimate</name>
        <dbReference type="ChEBI" id="CHEBI:145989"/>
    </ligand>
</feature>
<reference evidence="9" key="1">
    <citation type="submission" date="2021-01" db="EMBL/GenBank/DDBJ databases">
        <title>Whole genome shotgun sequence of Dactylosporangium siamense NBRC 106093.</title>
        <authorList>
            <person name="Komaki H."/>
            <person name="Tamura T."/>
        </authorList>
    </citation>
    <scope>NUCLEOTIDE SEQUENCE</scope>
    <source>
        <strain evidence="9">NBRC 106093</strain>
    </source>
</reference>
<evidence type="ECO:0000256" key="4">
    <source>
        <dbReference type="ARBA" id="ARBA00022679"/>
    </source>
</evidence>
<comment type="pathway">
    <text evidence="1 7">Metabolic intermediate biosynthesis; chorismate biosynthesis; chorismate from D-erythrose 4-phosphate and phosphoenolpyruvate: step 6/7.</text>
</comment>
<dbReference type="InterPro" id="IPR036968">
    <property type="entry name" value="Enolpyruvate_Tfrase_sf"/>
</dbReference>
<sequence>MGRGEVAPRTAGGLRDNRMVSLHADELPDVLAVTPLSAPPDVSLRPPGSKSITNRALICAALAPGRSTLTGVLFADDTHAMLGAVRALGATVTADEAAYTVVVDGVDPRTATEPATVDARMSGTTSRFVLPAAALRPVRSVVDGSPQLRARPFGPLTDALRELGATVEDLGTPGFLPVAVTGPVAGGKVPLPGHLSSQFLSGLLMAGPLMADGLSVELTSPLVSVPYVEATTAVMAAFGVTVDGLRVQPGAYRATDYAIEPDASAASYLLAAAAIGEGRVTVEGLGTGSLQGDVRFADLLERMGARVERTADRITVTGTGTLHGIDVDMADISDTAQTLAAVAVFADSPTRVRGIGFIRKKETDRIAAVVTELRRAGLDAVEDEDGFTINPGPPAPTAFDTYEDHRMAMSLALLGLRVPGIEIRDPRCVAKTYPTYFVDLARL</sequence>
<keyword evidence="4 7" id="KW-0808">Transferase</keyword>
<evidence type="ECO:0000259" key="8">
    <source>
        <dbReference type="Pfam" id="PF00275"/>
    </source>
</evidence>
<dbReference type="AlphaFoldDB" id="A0A919U812"/>
<feature type="binding site" evidence="7">
    <location>
        <position position="50"/>
    </location>
    <ligand>
        <name>3-phosphoshikimate</name>
        <dbReference type="ChEBI" id="CHEBI:145989"/>
    </ligand>
</feature>
<dbReference type="PIRSF" id="PIRSF000505">
    <property type="entry name" value="EPSPS"/>
    <property type="match status" value="1"/>
</dbReference>